<accession>A0A0A9EIJ8</accession>
<dbReference type="EMBL" id="GBRH01199047">
    <property type="protein sequence ID" value="JAD98848.1"/>
    <property type="molecule type" value="Transcribed_RNA"/>
</dbReference>
<sequence>MRRSGSAERSVS</sequence>
<organism evidence="1">
    <name type="scientific">Arundo donax</name>
    <name type="common">Giant reed</name>
    <name type="synonym">Donax arundinaceus</name>
    <dbReference type="NCBI Taxonomy" id="35708"/>
    <lineage>
        <taxon>Eukaryota</taxon>
        <taxon>Viridiplantae</taxon>
        <taxon>Streptophyta</taxon>
        <taxon>Embryophyta</taxon>
        <taxon>Tracheophyta</taxon>
        <taxon>Spermatophyta</taxon>
        <taxon>Magnoliopsida</taxon>
        <taxon>Liliopsida</taxon>
        <taxon>Poales</taxon>
        <taxon>Poaceae</taxon>
        <taxon>PACMAD clade</taxon>
        <taxon>Arundinoideae</taxon>
        <taxon>Arundineae</taxon>
        <taxon>Arundo</taxon>
    </lineage>
</organism>
<proteinExistence type="predicted"/>
<protein>
    <submittedName>
        <fullName evidence="1">Uncharacterized protein</fullName>
    </submittedName>
</protein>
<reference evidence="1" key="2">
    <citation type="journal article" date="2015" name="Data Brief">
        <title>Shoot transcriptome of the giant reed, Arundo donax.</title>
        <authorList>
            <person name="Barrero R.A."/>
            <person name="Guerrero F.D."/>
            <person name="Moolhuijzen P."/>
            <person name="Goolsby J.A."/>
            <person name="Tidwell J."/>
            <person name="Bellgard S.E."/>
            <person name="Bellgard M.I."/>
        </authorList>
    </citation>
    <scope>NUCLEOTIDE SEQUENCE</scope>
    <source>
        <tissue evidence="1">Shoot tissue taken approximately 20 cm above the soil surface</tissue>
    </source>
</reference>
<reference evidence="1" key="1">
    <citation type="submission" date="2014-09" db="EMBL/GenBank/DDBJ databases">
        <authorList>
            <person name="Magalhaes I.L.F."/>
            <person name="Oliveira U."/>
            <person name="Santos F.R."/>
            <person name="Vidigal T.H.D.A."/>
            <person name="Brescovit A.D."/>
            <person name="Santos A.J."/>
        </authorList>
    </citation>
    <scope>NUCLEOTIDE SEQUENCE</scope>
    <source>
        <tissue evidence="1">Shoot tissue taken approximately 20 cm above the soil surface</tissue>
    </source>
</reference>
<evidence type="ECO:0000313" key="1">
    <source>
        <dbReference type="EMBL" id="JAD98848.1"/>
    </source>
</evidence>
<name>A0A0A9EIJ8_ARUDO</name>